<accession>A0ABS2EHE8</accession>
<protein>
    <submittedName>
        <fullName evidence="9">Tyrosine-type recombinase/integrase</fullName>
    </submittedName>
</protein>
<dbReference type="PANTHER" id="PTHR30349">
    <property type="entry name" value="PHAGE INTEGRASE-RELATED"/>
    <property type="match status" value="1"/>
</dbReference>
<dbReference type="PROSITE" id="PS51898">
    <property type="entry name" value="TYR_RECOMBINASE"/>
    <property type="match status" value="1"/>
</dbReference>
<comment type="function">
    <text evidence="1">Site-specific tyrosine recombinase, which acts by catalyzing the cutting and rejoining of the recombining DNA molecules.</text>
</comment>
<gene>
    <name evidence="9" type="ORF">H6A32_08590</name>
</gene>
<dbReference type="PROSITE" id="PS51900">
    <property type="entry name" value="CB"/>
    <property type="match status" value="1"/>
</dbReference>
<dbReference type="InterPro" id="IPR050090">
    <property type="entry name" value="Tyrosine_recombinase_XerCD"/>
</dbReference>
<evidence type="ECO:0000256" key="4">
    <source>
        <dbReference type="ARBA" id="ARBA00023125"/>
    </source>
</evidence>
<proteinExistence type="inferred from homology"/>
<dbReference type="InterPro" id="IPR011010">
    <property type="entry name" value="DNA_brk_join_enz"/>
</dbReference>
<dbReference type="InterPro" id="IPR010998">
    <property type="entry name" value="Integrase_recombinase_N"/>
</dbReference>
<dbReference type="InterPro" id="IPR002104">
    <property type="entry name" value="Integrase_catalytic"/>
</dbReference>
<dbReference type="InterPro" id="IPR044068">
    <property type="entry name" value="CB"/>
</dbReference>
<keyword evidence="10" id="KW-1185">Reference proteome</keyword>
<dbReference type="RefSeq" id="WP_204864145.1">
    <property type="nucleotide sequence ID" value="NZ_JACJKH010000013.1"/>
</dbReference>
<evidence type="ECO:0000259" key="8">
    <source>
        <dbReference type="PROSITE" id="PS51900"/>
    </source>
</evidence>
<dbReference type="Pfam" id="PF02899">
    <property type="entry name" value="Phage_int_SAM_1"/>
    <property type="match status" value="1"/>
</dbReference>
<reference evidence="9 10" key="1">
    <citation type="journal article" date="2021" name="Sci. Rep.">
        <title>The distribution of antibiotic resistance genes in chicken gut microbiota commensals.</title>
        <authorList>
            <person name="Juricova H."/>
            <person name="Matiasovicova J."/>
            <person name="Kubasova T."/>
            <person name="Cejkova D."/>
            <person name="Rychlik I."/>
        </authorList>
    </citation>
    <scope>NUCLEOTIDE SEQUENCE [LARGE SCALE GENOMIC DNA]</scope>
    <source>
        <strain evidence="9 10">An770</strain>
    </source>
</reference>
<keyword evidence="3" id="KW-0229">DNA integration</keyword>
<dbReference type="Gene3D" id="1.10.443.10">
    <property type="entry name" value="Intergrase catalytic core"/>
    <property type="match status" value="1"/>
</dbReference>
<evidence type="ECO:0000256" key="5">
    <source>
        <dbReference type="ARBA" id="ARBA00023172"/>
    </source>
</evidence>
<dbReference type="EMBL" id="JACJKH010000013">
    <property type="protein sequence ID" value="MBM6744364.1"/>
    <property type="molecule type" value="Genomic_DNA"/>
</dbReference>
<sequence>MEGKRITQKSLKEYEIFLIQEEKSRATVEKYMRELQILSAFLGGAKVSKQKILEYRERLIRSYQPKTVNAKLSAVNSYLEFTGCQTCTVKLLKIQRQAFIDEERELSEQEYRRLLMAARNRPNLRLYYVILTICGTGIRVSELRFITVEALKCGRVQIHLKGKDRTILLPKKLKKKLRTYVNNQGIQSGPIFQTRTGKPLDRSNICHEMKAICEEAGVDKTKVFPHNLRHLFARCFYAVEKNLALLADILGHSSIETTRIYVAEGIRKQERIIKKMRLIV</sequence>
<evidence type="ECO:0000256" key="6">
    <source>
        <dbReference type="PROSITE-ProRule" id="PRU01248"/>
    </source>
</evidence>
<feature type="domain" description="Tyr recombinase" evidence="7">
    <location>
        <begin position="101"/>
        <end position="277"/>
    </location>
</feature>
<evidence type="ECO:0000259" key="7">
    <source>
        <dbReference type="PROSITE" id="PS51898"/>
    </source>
</evidence>
<dbReference type="Proteomes" id="UP000775686">
    <property type="component" value="Unassembled WGS sequence"/>
</dbReference>
<keyword evidence="5" id="KW-0233">DNA recombination</keyword>
<evidence type="ECO:0000256" key="3">
    <source>
        <dbReference type="ARBA" id="ARBA00022908"/>
    </source>
</evidence>
<name>A0ABS2EHE8_9FIRM</name>
<dbReference type="Gene3D" id="1.10.150.130">
    <property type="match status" value="1"/>
</dbReference>
<evidence type="ECO:0000313" key="9">
    <source>
        <dbReference type="EMBL" id="MBM6744364.1"/>
    </source>
</evidence>
<organism evidence="9 10">
    <name type="scientific">Drancourtella massiliensis</name>
    <dbReference type="NCBI Taxonomy" id="1632013"/>
    <lineage>
        <taxon>Bacteria</taxon>
        <taxon>Bacillati</taxon>
        <taxon>Bacillota</taxon>
        <taxon>Clostridia</taxon>
        <taxon>Eubacteriales</taxon>
        <taxon>Oscillospiraceae</taxon>
        <taxon>Drancourtella</taxon>
    </lineage>
</organism>
<keyword evidence="4 6" id="KW-0238">DNA-binding</keyword>
<dbReference type="PANTHER" id="PTHR30349:SF89">
    <property type="entry name" value="INTEGRASE_RECOMBINASE"/>
    <property type="match status" value="1"/>
</dbReference>
<comment type="similarity">
    <text evidence="2">Belongs to the 'phage' integrase family.</text>
</comment>
<dbReference type="Pfam" id="PF00589">
    <property type="entry name" value="Phage_integrase"/>
    <property type="match status" value="1"/>
</dbReference>
<dbReference type="SUPFAM" id="SSF56349">
    <property type="entry name" value="DNA breaking-rejoining enzymes"/>
    <property type="match status" value="1"/>
</dbReference>
<dbReference type="InterPro" id="IPR004107">
    <property type="entry name" value="Integrase_SAM-like_N"/>
</dbReference>
<feature type="domain" description="Core-binding (CB)" evidence="8">
    <location>
        <begin position="1"/>
        <end position="83"/>
    </location>
</feature>
<comment type="caution">
    <text evidence="9">The sequence shown here is derived from an EMBL/GenBank/DDBJ whole genome shotgun (WGS) entry which is preliminary data.</text>
</comment>
<dbReference type="InterPro" id="IPR013762">
    <property type="entry name" value="Integrase-like_cat_sf"/>
</dbReference>
<evidence type="ECO:0000256" key="1">
    <source>
        <dbReference type="ARBA" id="ARBA00003283"/>
    </source>
</evidence>
<evidence type="ECO:0000313" key="10">
    <source>
        <dbReference type="Proteomes" id="UP000775686"/>
    </source>
</evidence>
<evidence type="ECO:0000256" key="2">
    <source>
        <dbReference type="ARBA" id="ARBA00008857"/>
    </source>
</evidence>